<dbReference type="STRING" id="1121256.SAMN02746089_02519"/>
<reference evidence="1 2" key="1">
    <citation type="submission" date="2016-11" db="EMBL/GenBank/DDBJ databases">
        <authorList>
            <person name="Jaros S."/>
            <person name="Januszkiewicz K."/>
            <person name="Wedrychowicz H."/>
        </authorList>
    </citation>
    <scope>NUCLEOTIDE SEQUENCE [LARGE SCALE GENOMIC DNA]</scope>
    <source>
        <strain evidence="1 2">DSM 17918</strain>
    </source>
</reference>
<dbReference type="Proteomes" id="UP000184088">
    <property type="component" value="Unassembled WGS sequence"/>
</dbReference>
<dbReference type="OrthoDB" id="9805141at2"/>
<organism evidence="1 2">
    <name type="scientific">Caldanaerobius fijiensis DSM 17918</name>
    <dbReference type="NCBI Taxonomy" id="1121256"/>
    <lineage>
        <taxon>Bacteria</taxon>
        <taxon>Bacillati</taxon>
        <taxon>Bacillota</taxon>
        <taxon>Clostridia</taxon>
        <taxon>Thermoanaerobacterales</taxon>
        <taxon>Thermoanaerobacteraceae</taxon>
        <taxon>Caldanaerobius</taxon>
    </lineage>
</organism>
<evidence type="ECO:0000313" key="2">
    <source>
        <dbReference type="Proteomes" id="UP000184088"/>
    </source>
</evidence>
<dbReference type="RefSeq" id="WP_073346004.1">
    <property type="nucleotide sequence ID" value="NZ_FQVH01000043.1"/>
</dbReference>
<evidence type="ECO:0000313" key="1">
    <source>
        <dbReference type="EMBL" id="SHF76641.1"/>
    </source>
</evidence>
<sequence>MWIKVQGENKIVEIKGEIFVENLDDRGLVCGTLRNGSAILGTYSPKKAEKVFREIWIAIASGRNWFEMPEA</sequence>
<keyword evidence="2" id="KW-1185">Reference proteome</keyword>
<proteinExistence type="predicted"/>
<dbReference type="AlphaFoldDB" id="A0A1M5EC40"/>
<gene>
    <name evidence="1" type="ORF">SAMN02746089_02519</name>
</gene>
<name>A0A1M5EC40_9THEO</name>
<dbReference type="EMBL" id="FQVH01000043">
    <property type="protein sequence ID" value="SHF76641.1"/>
    <property type="molecule type" value="Genomic_DNA"/>
</dbReference>
<accession>A0A1M5EC40</accession>
<protein>
    <submittedName>
        <fullName evidence="1">Uncharacterized protein</fullName>
    </submittedName>
</protein>